<evidence type="ECO:0000313" key="1">
    <source>
        <dbReference type="EMBL" id="MFC0210598.1"/>
    </source>
</evidence>
<proteinExistence type="predicted"/>
<reference evidence="1 2" key="1">
    <citation type="submission" date="2024-09" db="EMBL/GenBank/DDBJ databases">
        <authorList>
            <person name="Sun Q."/>
            <person name="Mori K."/>
        </authorList>
    </citation>
    <scope>NUCLEOTIDE SEQUENCE [LARGE SCALE GENOMIC DNA]</scope>
    <source>
        <strain evidence="1 2">CCM 8543</strain>
    </source>
</reference>
<evidence type="ECO:0000313" key="2">
    <source>
        <dbReference type="Proteomes" id="UP001589755"/>
    </source>
</evidence>
<keyword evidence="2" id="KW-1185">Reference proteome</keyword>
<comment type="caution">
    <text evidence="1">The sequence shown here is derived from an EMBL/GenBank/DDBJ whole genome shotgun (WGS) entry which is preliminary data.</text>
</comment>
<gene>
    <name evidence="1" type="ORF">ACFFJ2_19610</name>
</gene>
<name>A0ABV6DD61_9HYPH</name>
<protein>
    <submittedName>
        <fullName evidence="1">Uncharacterized protein</fullName>
    </submittedName>
</protein>
<organism evidence="1 2">
    <name type="scientific">Chelativorans intermedius</name>
    <dbReference type="NCBI Taxonomy" id="515947"/>
    <lineage>
        <taxon>Bacteria</taxon>
        <taxon>Pseudomonadati</taxon>
        <taxon>Pseudomonadota</taxon>
        <taxon>Alphaproteobacteria</taxon>
        <taxon>Hyphomicrobiales</taxon>
        <taxon>Phyllobacteriaceae</taxon>
        <taxon>Chelativorans</taxon>
    </lineage>
</organism>
<accession>A0ABV6DD61</accession>
<sequence length="94" mass="10668">MERIDILAMMGALKLFGMKDYDEIIRRSVTLEAAGGHAAAGFLSLCHPPCFRDSKLQSLLSMRALEHGDDRQFAWPTLRPRRPMRRPTCPVGKR</sequence>
<dbReference type="EMBL" id="JBHLXD010000065">
    <property type="protein sequence ID" value="MFC0210598.1"/>
    <property type="molecule type" value="Genomic_DNA"/>
</dbReference>
<dbReference type="RefSeq" id="WP_261522819.1">
    <property type="nucleotide sequence ID" value="NZ_JAODNW010000045.1"/>
</dbReference>
<dbReference type="Proteomes" id="UP001589755">
    <property type="component" value="Unassembled WGS sequence"/>
</dbReference>